<dbReference type="RefSeq" id="WP_140388460.1">
    <property type="nucleotide sequence ID" value="NZ_CP066183.1"/>
</dbReference>
<dbReference type="EMBL" id="FMIK01000065">
    <property type="protein sequence ID" value="SCM07941.1"/>
    <property type="molecule type" value="Genomic_DNA"/>
</dbReference>
<dbReference type="AlphaFoldDB" id="A0AAX2CNX4"/>
<comment type="caution">
    <text evidence="1">The sequence shown here is derived from an EMBL/GenBank/DDBJ whole genome shotgun (WGS) entry which is preliminary data.</text>
</comment>
<evidence type="ECO:0008006" key="3">
    <source>
        <dbReference type="Google" id="ProtNLM"/>
    </source>
</evidence>
<dbReference type="Proteomes" id="UP000242164">
    <property type="component" value="Unassembled WGS sequence"/>
</dbReference>
<evidence type="ECO:0000313" key="1">
    <source>
        <dbReference type="EMBL" id="SCM07941.1"/>
    </source>
</evidence>
<sequence length="136" mass="16034">MKWMYNLDSNNDMWTSDKYETKEEAIQAALEEWTERMLEDRASVEKEFQLGQFVQHMPQIDADWILDELYERAASECGEASESWLSGIPKEAGEKLQEQINKVTTEWLKEIEEYPTFGLIEKVEIIDASKLEYKEN</sequence>
<reference evidence="1 2" key="1">
    <citation type="submission" date="2016-08" db="EMBL/GenBank/DDBJ databases">
        <authorList>
            <person name="Loux V."/>
            <person name="Rue O."/>
        </authorList>
    </citation>
    <scope>NUCLEOTIDE SEQUENCE [LARGE SCALE GENOMIC DNA]</scope>
    <source>
        <strain evidence="1 2">AFSSA_08CEB44bac</strain>
    </source>
</reference>
<organism evidence="1 2">
    <name type="scientific">Bacillus cytotoxicus</name>
    <dbReference type="NCBI Taxonomy" id="580165"/>
    <lineage>
        <taxon>Bacteria</taxon>
        <taxon>Bacillati</taxon>
        <taxon>Bacillota</taxon>
        <taxon>Bacilli</taxon>
        <taxon>Bacillales</taxon>
        <taxon>Bacillaceae</taxon>
        <taxon>Bacillus</taxon>
        <taxon>Bacillus cereus group</taxon>
    </lineage>
</organism>
<evidence type="ECO:0000313" key="2">
    <source>
        <dbReference type="Proteomes" id="UP000242164"/>
    </source>
</evidence>
<name>A0AAX2CNX4_9BACI</name>
<gene>
    <name evidence="1" type="ORF">BCB44BAC_04498</name>
</gene>
<protein>
    <recommendedName>
        <fullName evidence="3">DUF1902 domain-containing protein</fullName>
    </recommendedName>
</protein>
<proteinExistence type="predicted"/>
<accession>A0AAX2CNX4</accession>